<evidence type="ECO:0000256" key="9">
    <source>
        <dbReference type="ARBA" id="ARBA00023306"/>
    </source>
</evidence>
<dbReference type="NCBIfam" id="NF001399">
    <property type="entry name" value="PRK00283.1"/>
    <property type="match status" value="1"/>
</dbReference>
<keyword evidence="5 10" id="KW-0159">Chromosome partition</keyword>
<dbReference type="InterPro" id="IPR011932">
    <property type="entry name" value="Recomb_XerD"/>
</dbReference>
<dbReference type="NCBIfam" id="NF040815">
    <property type="entry name" value="recomb_XerA_Arch"/>
    <property type="match status" value="1"/>
</dbReference>
<keyword evidence="7 10" id="KW-0238">DNA-binding</keyword>
<feature type="active site" evidence="10">
    <location>
        <position position="266"/>
    </location>
</feature>
<accession>A0A170ZLR7</accession>
<dbReference type="SUPFAM" id="SSF56349">
    <property type="entry name" value="DNA breaking-rejoining enzymes"/>
    <property type="match status" value="1"/>
</dbReference>
<dbReference type="InterPro" id="IPR044068">
    <property type="entry name" value="CB"/>
</dbReference>
<dbReference type="InterPro" id="IPR023009">
    <property type="entry name" value="Tyrosine_recombinase_XerC/XerD"/>
</dbReference>
<evidence type="ECO:0000256" key="5">
    <source>
        <dbReference type="ARBA" id="ARBA00022829"/>
    </source>
</evidence>
<dbReference type="InterPro" id="IPR050090">
    <property type="entry name" value="Tyrosine_recombinase_XerCD"/>
</dbReference>
<evidence type="ECO:0000256" key="7">
    <source>
        <dbReference type="ARBA" id="ARBA00023125"/>
    </source>
</evidence>
<evidence type="ECO:0000256" key="10">
    <source>
        <dbReference type="HAMAP-Rule" id="MF_01808"/>
    </source>
</evidence>
<comment type="function">
    <text evidence="10">Site-specific tyrosine recombinase, which acts by catalyzing the cutting and rejoining of the recombining DNA molecules. The XerC-XerD complex is essential to convert dimers of the bacterial chromosome into monomers to permit their segregation at cell division. It also contributes to the segregational stability of plasmids.</text>
</comment>
<evidence type="ECO:0000256" key="3">
    <source>
        <dbReference type="ARBA" id="ARBA00022490"/>
    </source>
</evidence>
<dbReference type="PROSITE" id="PS51900">
    <property type="entry name" value="CB"/>
    <property type="match status" value="1"/>
</dbReference>
<reference evidence="14" key="2">
    <citation type="journal article" date="2017" name="Genome Announc.">
        <title>Draft genome sequence of Paludibacter jiangxiensis NM7(T), a propionate-producing fermentative bacterium.</title>
        <authorList>
            <person name="Qiu Y.-L."/>
            <person name="Tourlousse D.M."/>
            <person name="Matsuura N."/>
            <person name="Ohashi A."/>
            <person name="Sekiguchi Y."/>
        </authorList>
    </citation>
    <scope>NUCLEOTIDE SEQUENCE [LARGE SCALE GENOMIC DNA]</scope>
    <source>
        <strain evidence="14">NM7</strain>
    </source>
</reference>
<dbReference type="GO" id="GO:0009037">
    <property type="term" value="F:tyrosine-based site-specific recombinase activity"/>
    <property type="evidence" value="ECO:0007669"/>
    <property type="project" value="UniProtKB-UniRule"/>
</dbReference>
<keyword evidence="6 10" id="KW-0229">DNA integration</keyword>
<dbReference type="CDD" id="cd00798">
    <property type="entry name" value="INT_XerDC_C"/>
    <property type="match status" value="1"/>
</dbReference>
<dbReference type="InterPro" id="IPR011010">
    <property type="entry name" value="DNA_brk_join_enz"/>
</dbReference>
<dbReference type="AlphaFoldDB" id="A0A170ZLR7"/>
<dbReference type="Proteomes" id="UP000076586">
    <property type="component" value="Unassembled WGS sequence"/>
</dbReference>
<gene>
    <name evidence="10" type="primary">xerC</name>
    <name evidence="13" type="ORF">PJIAN_3104</name>
</gene>
<dbReference type="GO" id="GO:0007059">
    <property type="term" value="P:chromosome segregation"/>
    <property type="evidence" value="ECO:0007669"/>
    <property type="project" value="UniProtKB-UniRule"/>
</dbReference>
<dbReference type="PROSITE" id="PS51898">
    <property type="entry name" value="TYR_RECOMBINASE"/>
    <property type="match status" value="1"/>
</dbReference>
<feature type="active site" evidence="10">
    <location>
        <position position="243"/>
    </location>
</feature>
<comment type="subcellular location">
    <subcellularLocation>
        <location evidence="1 10">Cytoplasm</location>
    </subcellularLocation>
</comment>
<evidence type="ECO:0000259" key="12">
    <source>
        <dbReference type="PROSITE" id="PS51900"/>
    </source>
</evidence>
<evidence type="ECO:0000259" key="11">
    <source>
        <dbReference type="PROSITE" id="PS51898"/>
    </source>
</evidence>
<keyword evidence="8 10" id="KW-0233">DNA recombination</keyword>
<dbReference type="InterPro" id="IPR013762">
    <property type="entry name" value="Integrase-like_cat_sf"/>
</dbReference>
<protein>
    <recommendedName>
        <fullName evidence="10">Tyrosine recombinase XerC</fullName>
    </recommendedName>
</protein>
<reference evidence="14" key="1">
    <citation type="submission" date="2016-04" db="EMBL/GenBank/DDBJ databases">
        <title>Draft genome sequence of Paludibacter jiangxiensis strain NM7.</title>
        <authorList>
            <person name="Qiu Y."/>
            <person name="Matsuura N."/>
            <person name="Ohashi A."/>
            <person name="Tourlousse M.D."/>
            <person name="Sekiguchi Y."/>
        </authorList>
    </citation>
    <scope>NUCLEOTIDE SEQUENCE [LARGE SCALE GENOMIC DNA]</scope>
    <source>
        <strain evidence="14">NM7</strain>
    </source>
</reference>
<dbReference type="NCBIfam" id="TIGR02225">
    <property type="entry name" value="recomb_XerD"/>
    <property type="match status" value="1"/>
</dbReference>
<feature type="domain" description="Core-binding (CB)" evidence="12">
    <location>
        <begin position="1"/>
        <end position="84"/>
    </location>
</feature>
<dbReference type="GO" id="GO:0006313">
    <property type="term" value="P:DNA transposition"/>
    <property type="evidence" value="ECO:0007669"/>
    <property type="project" value="UniProtKB-UniRule"/>
</dbReference>
<dbReference type="InterPro" id="IPR002104">
    <property type="entry name" value="Integrase_catalytic"/>
</dbReference>
<dbReference type="HAMAP" id="MF_01808">
    <property type="entry name" value="Recomb_XerC_XerD"/>
    <property type="match status" value="1"/>
</dbReference>
<dbReference type="Pfam" id="PF00589">
    <property type="entry name" value="Phage_integrase"/>
    <property type="match status" value="1"/>
</dbReference>
<feature type="active site" evidence="10">
    <location>
        <position position="240"/>
    </location>
</feature>
<evidence type="ECO:0000256" key="4">
    <source>
        <dbReference type="ARBA" id="ARBA00022618"/>
    </source>
</evidence>
<dbReference type="GO" id="GO:0051301">
    <property type="term" value="P:cell division"/>
    <property type="evidence" value="ECO:0007669"/>
    <property type="project" value="UniProtKB-KW"/>
</dbReference>
<comment type="similarity">
    <text evidence="10">Belongs to the 'phage' integrase family. XerC subfamily.</text>
</comment>
<keyword evidence="4 10" id="KW-0132">Cell division</keyword>
<evidence type="ECO:0000256" key="8">
    <source>
        <dbReference type="ARBA" id="ARBA00023172"/>
    </source>
</evidence>
<comment type="caution">
    <text evidence="13">The sequence shown here is derived from an EMBL/GenBank/DDBJ whole genome shotgun (WGS) entry which is preliminary data.</text>
</comment>
<dbReference type="InterPro" id="IPR010998">
    <property type="entry name" value="Integrase_recombinase_N"/>
</dbReference>
<feature type="active site" evidence="10">
    <location>
        <position position="169"/>
    </location>
</feature>
<dbReference type="PANTHER" id="PTHR30349">
    <property type="entry name" value="PHAGE INTEGRASE-RELATED"/>
    <property type="match status" value="1"/>
</dbReference>
<dbReference type="OrthoDB" id="9801717at2"/>
<evidence type="ECO:0000313" key="14">
    <source>
        <dbReference type="Proteomes" id="UP000076586"/>
    </source>
</evidence>
<dbReference type="GO" id="GO:0003677">
    <property type="term" value="F:DNA binding"/>
    <property type="evidence" value="ECO:0007669"/>
    <property type="project" value="UniProtKB-UniRule"/>
</dbReference>
<feature type="domain" description="Tyr recombinase" evidence="11">
    <location>
        <begin position="105"/>
        <end position="288"/>
    </location>
</feature>
<keyword evidence="9 10" id="KW-0131">Cell cycle</keyword>
<comment type="subunit">
    <text evidence="10">Forms a cyclic heterotetrameric complex composed of two molecules of XerC and two molecules of XerD.</text>
</comment>
<sequence length="300" mass="34254">MQPVLREYKAFLQLEKSLSSNTVSAYLSDIEKLLSFLTDAHVDFLTVRIDHLQDFLIELSDLGISPRSRARIVSGIKSFYNFLILTNKLEDDPTELLELPKIGLHLPEVLSVEEINSIVDVIDVSTPEGQRNRAIIEMMYGSGLRVSELIDIQLSNIDIEHSFMKVEGKGSKQRLVPLSEEAENQMRLWLIIRNGMKIQKGFEDYLFLNRRGAKLTRVMIFTIVKQLAQMAGIKKNISPHTFRHSFATHLLEGGANLRVIQQLLGHESIMTTEIYTHIDVELLRDTVLSFHPRNARSESQ</sequence>
<feature type="active site" description="O-(3'-phospho-DNA)-tyrosine intermediate" evidence="10">
    <location>
        <position position="275"/>
    </location>
</feature>
<dbReference type="Pfam" id="PF02899">
    <property type="entry name" value="Phage_int_SAM_1"/>
    <property type="match status" value="1"/>
</dbReference>
<evidence type="ECO:0000256" key="2">
    <source>
        <dbReference type="ARBA" id="ARBA00010450"/>
    </source>
</evidence>
<evidence type="ECO:0000256" key="1">
    <source>
        <dbReference type="ARBA" id="ARBA00004496"/>
    </source>
</evidence>
<organism evidence="13 14">
    <name type="scientific">Paludibacter jiangxiensis</name>
    <dbReference type="NCBI Taxonomy" id="681398"/>
    <lineage>
        <taxon>Bacteria</taxon>
        <taxon>Pseudomonadati</taxon>
        <taxon>Bacteroidota</taxon>
        <taxon>Bacteroidia</taxon>
        <taxon>Bacteroidales</taxon>
        <taxon>Paludibacteraceae</taxon>
        <taxon>Paludibacter</taxon>
    </lineage>
</organism>
<dbReference type="PANTHER" id="PTHR30349:SF81">
    <property type="entry name" value="TYROSINE RECOMBINASE XERC"/>
    <property type="match status" value="1"/>
</dbReference>
<dbReference type="RefSeq" id="WP_068703437.1">
    <property type="nucleotide sequence ID" value="NZ_BDCR01000003.1"/>
</dbReference>
<proteinExistence type="inferred from homology"/>
<name>A0A170ZLR7_9BACT</name>
<evidence type="ECO:0000313" key="13">
    <source>
        <dbReference type="EMBL" id="GAT62801.1"/>
    </source>
</evidence>
<feature type="active site" evidence="10">
    <location>
        <position position="145"/>
    </location>
</feature>
<dbReference type="STRING" id="681398.PJIAN_3104"/>
<comment type="similarity">
    <text evidence="2">Belongs to the 'phage' integrase family. XerD subfamily.</text>
</comment>
<dbReference type="EMBL" id="BDCR01000003">
    <property type="protein sequence ID" value="GAT62801.1"/>
    <property type="molecule type" value="Genomic_DNA"/>
</dbReference>
<evidence type="ECO:0000256" key="6">
    <source>
        <dbReference type="ARBA" id="ARBA00022908"/>
    </source>
</evidence>
<dbReference type="Gene3D" id="1.10.443.10">
    <property type="entry name" value="Intergrase catalytic core"/>
    <property type="match status" value="1"/>
</dbReference>
<dbReference type="Gene3D" id="1.10.150.130">
    <property type="match status" value="1"/>
</dbReference>
<dbReference type="GO" id="GO:0005737">
    <property type="term" value="C:cytoplasm"/>
    <property type="evidence" value="ECO:0007669"/>
    <property type="project" value="UniProtKB-SubCell"/>
</dbReference>
<keyword evidence="14" id="KW-1185">Reference proteome</keyword>
<keyword evidence="3 10" id="KW-0963">Cytoplasm</keyword>
<dbReference type="InterPro" id="IPR004107">
    <property type="entry name" value="Integrase_SAM-like_N"/>
</dbReference>